<keyword evidence="1" id="KW-1133">Transmembrane helix</keyword>
<reference evidence="2 3" key="1">
    <citation type="journal article" date="2019" name="BMC Genomics">
        <title>New insights from Opisthorchis felineus genome: update on genomics of the epidemiologically important liver flukes.</title>
        <authorList>
            <person name="Ershov N.I."/>
            <person name="Mordvinov V.A."/>
            <person name="Prokhortchouk E.B."/>
            <person name="Pakharukova M.Y."/>
            <person name="Gunbin K.V."/>
            <person name="Ustyantsev K."/>
            <person name="Genaev M.A."/>
            <person name="Blinov A.G."/>
            <person name="Mazur A."/>
            <person name="Boulygina E."/>
            <person name="Tsygankova S."/>
            <person name="Khrameeva E."/>
            <person name="Chekanov N."/>
            <person name="Fan G."/>
            <person name="Xiao A."/>
            <person name="Zhang H."/>
            <person name="Xu X."/>
            <person name="Yang H."/>
            <person name="Solovyev V."/>
            <person name="Lee S.M."/>
            <person name="Liu X."/>
            <person name="Afonnikov D.A."/>
            <person name="Skryabin K.G."/>
        </authorList>
    </citation>
    <scope>NUCLEOTIDE SEQUENCE [LARGE SCALE GENOMIC DNA]</scope>
    <source>
        <strain evidence="2">AK-0245</strain>
        <tissue evidence="2">Whole organism</tissue>
    </source>
</reference>
<feature type="transmembrane region" description="Helical" evidence="1">
    <location>
        <begin position="65"/>
        <end position="92"/>
    </location>
</feature>
<dbReference type="Proteomes" id="UP000308267">
    <property type="component" value="Unassembled WGS sequence"/>
</dbReference>
<name>A0A4S2LT32_OPIFE</name>
<evidence type="ECO:0008006" key="4">
    <source>
        <dbReference type="Google" id="ProtNLM"/>
    </source>
</evidence>
<organism evidence="2 3">
    <name type="scientific">Opisthorchis felineus</name>
    <dbReference type="NCBI Taxonomy" id="147828"/>
    <lineage>
        <taxon>Eukaryota</taxon>
        <taxon>Metazoa</taxon>
        <taxon>Spiralia</taxon>
        <taxon>Lophotrochozoa</taxon>
        <taxon>Platyhelminthes</taxon>
        <taxon>Trematoda</taxon>
        <taxon>Digenea</taxon>
        <taxon>Opisthorchiida</taxon>
        <taxon>Opisthorchiata</taxon>
        <taxon>Opisthorchiidae</taxon>
        <taxon>Opisthorchis</taxon>
    </lineage>
</organism>
<dbReference type="AlphaFoldDB" id="A0A4S2LT32"/>
<proteinExistence type="predicted"/>
<dbReference type="EMBL" id="SJOL01006822">
    <property type="protein sequence ID" value="TGZ64258.1"/>
    <property type="molecule type" value="Genomic_DNA"/>
</dbReference>
<protein>
    <recommendedName>
        <fullName evidence="4">Transmembrane protein</fullName>
    </recommendedName>
</protein>
<evidence type="ECO:0000256" key="1">
    <source>
        <dbReference type="SAM" id="Phobius"/>
    </source>
</evidence>
<accession>A0A4S2LT32</accession>
<keyword evidence="3" id="KW-1185">Reference proteome</keyword>
<comment type="caution">
    <text evidence="2">The sequence shown here is derived from an EMBL/GenBank/DDBJ whole genome shotgun (WGS) entry which is preliminary data.</text>
</comment>
<feature type="transmembrane region" description="Helical" evidence="1">
    <location>
        <begin position="30"/>
        <end position="53"/>
    </location>
</feature>
<evidence type="ECO:0000313" key="2">
    <source>
        <dbReference type="EMBL" id="TGZ64258.1"/>
    </source>
</evidence>
<sequence length="125" mass="14171">MKKEKSNFTVLDPSIYQKPKQQKPSVRQTLVAAVITSSIAIILIVAGICLKLAYWHSLYYRDEYYWLAVTAMVCIALSIPIGVTAVCLINVICRVRAHIAYMEARKRELESRVADVYVPEVPLKN</sequence>
<keyword evidence="1" id="KW-0472">Membrane</keyword>
<evidence type="ECO:0000313" key="3">
    <source>
        <dbReference type="Proteomes" id="UP000308267"/>
    </source>
</evidence>
<dbReference type="OrthoDB" id="6247389at2759"/>
<gene>
    <name evidence="2" type="ORF">CRM22_006468</name>
</gene>
<keyword evidence="1" id="KW-0812">Transmembrane</keyword>